<evidence type="ECO:0000313" key="10">
    <source>
        <dbReference type="Proteomes" id="UP000037505"/>
    </source>
</evidence>
<protein>
    <recommendedName>
        <fullName evidence="8">Zn(2)-C6 fungal-type domain-containing protein</fullName>
    </recommendedName>
</protein>
<keyword evidence="2" id="KW-0479">Metal-binding</keyword>
<keyword evidence="6" id="KW-0539">Nucleus</keyword>
<keyword evidence="10" id="KW-1185">Reference proteome</keyword>
<dbReference type="PANTHER" id="PTHR31001:SF40">
    <property type="entry name" value="ZN(II)2CYS6 TRANSCRIPTION FACTOR (EUROFUNG)"/>
    <property type="match status" value="1"/>
</dbReference>
<evidence type="ECO:0000256" key="6">
    <source>
        <dbReference type="ARBA" id="ARBA00023242"/>
    </source>
</evidence>
<sequence length="709" mass="80475">MFDMASRSLVTTRRNGKPRSCEPCRIAKVRCDHKSPVCDRCVARHKEKSCIYHPAPMTRPRDGPSPASRSTRQSLSLGSSTSARPLPTHNNVQHSPRASISSSSETRTVPAAEVQFFGSTAFPAIINDDQDIVNRYAGQFRDQSILQFCNANYSQKQISEKQILEGVAVLNLLIKFPAFADCIHRYLELSYTCMVPGPFIKACVLSIQETIFGLRGKRLRQLAVDVFVNTSKPLNLFTPVPAKDYHTLFTGPNLRWEIIGFVLAMLGVSLKYDVNKQNEPSKPLPTQKLDFIHHIAEAVEYCTSICYSYSCVSHQALWLLYGDACLKNLVHGDLSFQFWRCMGDLSSMFFALGLHQANVKSEETHPFYQLEMRRRYAAQIYSMDKTISTILGRPPRISGSHCANIMPADIDDGVLLLEGDELYTSLRNVDRNGWNMDRQFRGATWRRMKLIVSQFREEVLGVCLNTHFTNDSENLVHDILTRHEFVWDQIPQELKYDELTESQHIPPPQRYVVMTTYMDQKYNCFLLHRKLVNETQWTREPLYQTSRSLLNTVLQVVSLSDQGFNMQRDISWSILYYGLPGASILAVDLLKELYRTSNTSHSQIDVIPRAEVIQNLAVFISNLQRSINRREVNQKPCKWAHAVLSGILGEIIDPKSREPITRETVENQIAADIPFSPTSGLDSDSLNLDDIFGQIGSGYLTLDASAIML</sequence>
<dbReference type="CDD" id="cd00067">
    <property type="entry name" value="GAL4"/>
    <property type="match status" value="1"/>
</dbReference>
<comment type="caution">
    <text evidence="9">The sequence shown here is derived from an EMBL/GenBank/DDBJ whole genome shotgun (WGS) entry which is preliminary data.</text>
</comment>
<feature type="region of interest" description="Disordered" evidence="7">
    <location>
        <begin position="53"/>
        <end position="106"/>
    </location>
</feature>
<dbReference type="EMBL" id="JNOM01000237">
    <property type="protein sequence ID" value="KNG83935.1"/>
    <property type="molecule type" value="Genomic_DNA"/>
</dbReference>
<keyword evidence="5" id="KW-0804">Transcription</keyword>
<dbReference type="Pfam" id="PF04082">
    <property type="entry name" value="Fungal_trans"/>
    <property type="match status" value="1"/>
</dbReference>
<dbReference type="STRING" id="1509407.A0A0L1IX15"/>
<dbReference type="Gene3D" id="4.10.240.10">
    <property type="entry name" value="Zn(2)-C6 fungal-type DNA-binding domain"/>
    <property type="match status" value="1"/>
</dbReference>
<gene>
    <name evidence="9" type="ORF">ANOM_007679</name>
</gene>
<dbReference type="InterPro" id="IPR036864">
    <property type="entry name" value="Zn2-C6_fun-type_DNA-bd_sf"/>
</dbReference>
<dbReference type="CDD" id="cd12148">
    <property type="entry name" value="fungal_TF_MHR"/>
    <property type="match status" value="1"/>
</dbReference>
<dbReference type="GO" id="GO:0003677">
    <property type="term" value="F:DNA binding"/>
    <property type="evidence" value="ECO:0007669"/>
    <property type="project" value="UniProtKB-KW"/>
</dbReference>
<reference evidence="9 10" key="1">
    <citation type="submission" date="2014-06" db="EMBL/GenBank/DDBJ databases">
        <title>The Genome of the Aflatoxigenic Filamentous Fungus Aspergillus nomius.</title>
        <authorList>
            <person name="Moore M.G."/>
            <person name="Shannon B.M."/>
            <person name="Brian M.M."/>
        </authorList>
    </citation>
    <scope>NUCLEOTIDE SEQUENCE [LARGE SCALE GENOMIC DNA]</scope>
    <source>
        <strain evidence="9 10">NRRL 13137</strain>
    </source>
</reference>
<dbReference type="PROSITE" id="PS50048">
    <property type="entry name" value="ZN2_CY6_FUNGAL_2"/>
    <property type="match status" value="1"/>
</dbReference>
<proteinExistence type="predicted"/>
<dbReference type="SMART" id="SM00066">
    <property type="entry name" value="GAL4"/>
    <property type="match status" value="1"/>
</dbReference>
<evidence type="ECO:0000256" key="2">
    <source>
        <dbReference type="ARBA" id="ARBA00022723"/>
    </source>
</evidence>
<dbReference type="Pfam" id="PF00172">
    <property type="entry name" value="Zn_clus"/>
    <property type="match status" value="1"/>
</dbReference>
<dbReference type="OrthoDB" id="6612291at2759"/>
<dbReference type="PANTHER" id="PTHR31001">
    <property type="entry name" value="UNCHARACTERIZED TRANSCRIPTIONAL REGULATORY PROTEIN"/>
    <property type="match status" value="1"/>
</dbReference>
<comment type="subcellular location">
    <subcellularLocation>
        <location evidence="1">Nucleus</location>
    </subcellularLocation>
</comment>
<keyword evidence="3" id="KW-0805">Transcription regulation</keyword>
<dbReference type="PROSITE" id="PS00463">
    <property type="entry name" value="ZN2_CY6_FUNGAL_1"/>
    <property type="match status" value="1"/>
</dbReference>
<dbReference type="GeneID" id="26809483"/>
<dbReference type="RefSeq" id="XP_015404858.1">
    <property type="nucleotide sequence ID" value="XM_015552935.1"/>
</dbReference>
<evidence type="ECO:0000259" key="8">
    <source>
        <dbReference type="PROSITE" id="PS50048"/>
    </source>
</evidence>
<dbReference type="GO" id="GO:0005634">
    <property type="term" value="C:nucleus"/>
    <property type="evidence" value="ECO:0007669"/>
    <property type="project" value="UniProtKB-SubCell"/>
</dbReference>
<feature type="region of interest" description="Disordered" evidence="7">
    <location>
        <begin position="1"/>
        <end position="20"/>
    </location>
</feature>
<dbReference type="GO" id="GO:0009893">
    <property type="term" value="P:positive regulation of metabolic process"/>
    <property type="evidence" value="ECO:0007669"/>
    <property type="project" value="UniProtKB-ARBA"/>
</dbReference>
<evidence type="ECO:0000313" key="9">
    <source>
        <dbReference type="EMBL" id="KNG83935.1"/>
    </source>
</evidence>
<evidence type="ECO:0000256" key="1">
    <source>
        <dbReference type="ARBA" id="ARBA00004123"/>
    </source>
</evidence>
<dbReference type="InterPro" id="IPR050613">
    <property type="entry name" value="Sec_Metabolite_Reg"/>
</dbReference>
<evidence type="ECO:0000256" key="5">
    <source>
        <dbReference type="ARBA" id="ARBA00023163"/>
    </source>
</evidence>
<dbReference type="InterPro" id="IPR007219">
    <property type="entry name" value="XnlR_reg_dom"/>
</dbReference>
<accession>A0A0L1IX15</accession>
<dbReference type="Proteomes" id="UP000037505">
    <property type="component" value="Unassembled WGS sequence"/>
</dbReference>
<evidence type="ECO:0000256" key="4">
    <source>
        <dbReference type="ARBA" id="ARBA00023125"/>
    </source>
</evidence>
<evidence type="ECO:0000256" key="3">
    <source>
        <dbReference type="ARBA" id="ARBA00023015"/>
    </source>
</evidence>
<dbReference type="GO" id="GO:0008270">
    <property type="term" value="F:zinc ion binding"/>
    <property type="evidence" value="ECO:0007669"/>
    <property type="project" value="InterPro"/>
</dbReference>
<feature type="compositionally biased region" description="Polar residues" evidence="7">
    <location>
        <begin position="67"/>
        <end position="106"/>
    </location>
</feature>
<organism evidence="9 10">
    <name type="scientific">Aspergillus nomiae NRRL (strain ATCC 15546 / NRRL 13137 / CBS 260.88 / M93)</name>
    <dbReference type="NCBI Taxonomy" id="1509407"/>
    <lineage>
        <taxon>Eukaryota</taxon>
        <taxon>Fungi</taxon>
        <taxon>Dikarya</taxon>
        <taxon>Ascomycota</taxon>
        <taxon>Pezizomycotina</taxon>
        <taxon>Eurotiomycetes</taxon>
        <taxon>Eurotiomycetidae</taxon>
        <taxon>Eurotiales</taxon>
        <taxon>Aspergillaceae</taxon>
        <taxon>Aspergillus</taxon>
        <taxon>Aspergillus subgen. Circumdati</taxon>
    </lineage>
</organism>
<name>A0A0L1IX15_ASPN3</name>
<dbReference type="AlphaFoldDB" id="A0A0L1IX15"/>
<evidence type="ECO:0000256" key="7">
    <source>
        <dbReference type="SAM" id="MobiDB-lite"/>
    </source>
</evidence>
<dbReference type="InterPro" id="IPR001138">
    <property type="entry name" value="Zn2Cys6_DnaBD"/>
</dbReference>
<dbReference type="GO" id="GO:0006351">
    <property type="term" value="P:DNA-templated transcription"/>
    <property type="evidence" value="ECO:0007669"/>
    <property type="project" value="InterPro"/>
</dbReference>
<dbReference type="SMART" id="SM00906">
    <property type="entry name" value="Fungal_trans"/>
    <property type="match status" value="1"/>
</dbReference>
<dbReference type="GO" id="GO:0000981">
    <property type="term" value="F:DNA-binding transcription factor activity, RNA polymerase II-specific"/>
    <property type="evidence" value="ECO:0007669"/>
    <property type="project" value="InterPro"/>
</dbReference>
<feature type="domain" description="Zn(2)-C6 fungal-type" evidence="8">
    <location>
        <begin position="20"/>
        <end position="52"/>
    </location>
</feature>
<dbReference type="SUPFAM" id="SSF57701">
    <property type="entry name" value="Zn2/Cys6 DNA-binding domain"/>
    <property type="match status" value="1"/>
</dbReference>
<keyword evidence="4" id="KW-0238">DNA-binding</keyword>